<dbReference type="Proteomes" id="UP000499080">
    <property type="component" value="Unassembled WGS sequence"/>
</dbReference>
<evidence type="ECO:0008006" key="3">
    <source>
        <dbReference type="Google" id="ProtNLM"/>
    </source>
</evidence>
<accession>A0A4Y2SU33</accession>
<comment type="caution">
    <text evidence="1">The sequence shown here is derived from an EMBL/GenBank/DDBJ whole genome shotgun (WGS) entry which is preliminary data.</text>
</comment>
<keyword evidence="2" id="KW-1185">Reference proteome</keyword>
<feature type="non-terminal residue" evidence="1">
    <location>
        <position position="1"/>
    </location>
</feature>
<organism evidence="1 2">
    <name type="scientific">Araneus ventricosus</name>
    <name type="common">Orbweaver spider</name>
    <name type="synonym">Epeira ventricosa</name>
    <dbReference type="NCBI Taxonomy" id="182803"/>
    <lineage>
        <taxon>Eukaryota</taxon>
        <taxon>Metazoa</taxon>
        <taxon>Ecdysozoa</taxon>
        <taxon>Arthropoda</taxon>
        <taxon>Chelicerata</taxon>
        <taxon>Arachnida</taxon>
        <taxon>Araneae</taxon>
        <taxon>Araneomorphae</taxon>
        <taxon>Entelegynae</taxon>
        <taxon>Araneoidea</taxon>
        <taxon>Araneidae</taxon>
        <taxon>Araneus</taxon>
    </lineage>
</organism>
<evidence type="ECO:0000313" key="2">
    <source>
        <dbReference type="Proteomes" id="UP000499080"/>
    </source>
</evidence>
<name>A0A4Y2SU33_ARAVE</name>
<dbReference type="EMBL" id="BGPR01023733">
    <property type="protein sequence ID" value="GBN91143.1"/>
    <property type="molecule type" value="Genomic_DNA"/>
</dbReference>
<evidence type="ECO:0000313" key="1">
    <source>
        <dbReference type="EMBL" id="GBN91143.1"/>
    </source>
</evidence>
<reference evidence="1 2" key="1">
    <citation type="journal article" date="2019" name="Sci. Rep.">
        <title>Orb-weaving spider Araneus ventricosus genome elucidates the spidroin gene catalogue.</title>
        <authorList>
            <person name="Kono N."/>
            <person name="Nakamura H."/>
            <person name="Ohtoshi R."/>
            <person name="Moran D.A.P."/>
            <person name="Shinohara A."/>
            <person name="Yoshida Y."/>
            <person name="Fujiwara M."/>
            <person name="Mori M."/>
            <person name="Tomita M."/>
            <person name="Arakawa K."/>
        </authorList>
    </citation>
    <scope>NUCLEOTIDE SEQUENCE [LARGE SCALE GENOMIC DNA]</scope>
</reference>
<dbReference type="OrthoDB" id="410989at2759"/>
<protein>
    <recommendedName>
        <fullName evidence="3">EGF-like domain-containing protein</fullName>
    </recommendedName>
</protein>
<gene>
    <name evidence="1" type="ORF">AVEN_58838_1</name>
</gene>
<proteinExistence type="predicted"/>
<sequence>LNLEENHVDESIKLLQNSNVYSFPEEGIHPPQRADCRCSNGKCVNEGGKDICKCPPGYGNFTKSYCKACECGPSKGCIWIYTGIMTSEKTCFCNPGYFEDNGKCVGEFLFVKDNIDFVM</sequence>
<dbReference type="AlphaFoldDB" id="A0A4Y2SU33"/>